<dbReference type="Proteomes" id="UP000014962">
    <property type="component" value="Unassembled WGS sequence"/>
</dbReference>
<evidence type="ECO:0000313" key="2">
    <source>
        <dbReference type="Proteomes" id="UP000014962"/>
    </source>
</evidence>
<comment type="caution">
    <text evidence="1">The sequence shown here is derived from an EMBL/GenBank/DDBJ whole genome shotgun (WGS) entry which is preliminary data.</text>
</comment>
<organism evidence="1 2">
    <name type="scientific">Winogradskyella psychrotolerans RS-3</name>
    <dbReference type="NCBI Taxonomy" id="641526"/>
    <lineage>
        <taxon>Bacteria</taxon>
        <taxon>Pseudomonadati</taxon>
        <taxon>Bacteroidota</taxon>
        <taxon>Flavobacteriia</taxon>
        <taxon>Flavobacteriales</taxon>
        <taxon>Flavobacteriaceae</taxon>
        <taxon>Winogradskyella</taxon>
    </lineage>
</organism>
<dbReference type="EMBL" id="ATMR01000101">
    <property type="protein sequence ID" value="EPR72757.1"/>
    <property type="molecule type" value="Genomic_DNA"/>
</dbReference>
<gene>
    <name evidence="1" type="ORF">ADIWIN_2229</name>
</gene>
<keyword evidence="2" id="KW-1185">Reference proteome</keyword>
<name>S7VTU8_9FLAO</name>
<dbReference type="AlphaFoldDB" id="S7VTU8"/>
<dbReference type="STRING" id="641526.ADIWIN_2229"/>
<accession>S7VTU8</accession>
<evidence type="ECO:0000313" key="1">
    <source>
        <dbReference type="EMBL" id="EPR72757.1"/>
    </source>
</evidence>
<sequence length="37" mass="4337">MHNFKLLYVKIGLGVEELKTKLLDFLNESLLRKFNTA</sequence>
<proteinExistence type="predicted"/>
<protein>
    <submittedName>
        <fullName evidence="1">Uncharacterized protein</fullName>
    </submittedName>
</protein>
<reference evidence="1 2" key="1">
    <citation type="journal article" date="2013" name="Genome Announc.">
        <title>Draft Genome Sequence of Winogradskyella psychrotolerans RS-3T, Isolated from the Marine Transect of Kongsfjorden, Ny-Alesund, Svalbard, Arctic Ocean.</title>
        <authorList>
            <person name="Kumar Pinnaka A."/>
            <person name="Ara S."/>
            <person name="Singh A."/>
            <person name="Shivaji S."/>
        </authorList>
    </citation>
    <scope>NUCLEOTIDE SEQUENCE [LARGE SCALE GENOMIC DNA]</scope>
    <source>
        <strain evidence="1 2">RS-3</strain>
    </source>
</reference>